<proteinExistence type="inferred from homology"/>
<dbReference type="GO" id="GO:0009306">
    <property type="term" value="P:protein secretion"/>
    <property type="evidence" value="ECO:0007669"/>
    <property type="project" value="UniProtKB-UniRule"/>
</dbReference>
<dbReference type="Pfam" id="PF03840">
    <property type="entry name" value="SecG"/>
    <property type="match status" value="1"/>
</dbReference>
<evidence type="ECO:0000256" key="7">
    <source>
        <dbReference type="ARBA" id="ARBA00022927"/>
    </source>
</evidence>
<dbReference type="NCBIfam" id="TIGR00810">
    <property type="entry name" value="secG"/>
    <property type="match status" value="1"/>
</dbReference>
<evidence type="ECO:0000256" key="10">
    <source>
        <dbReference type="ARBA" id="ARBA00023136"/>
    </source>
</evidence>
<evidence type="ECO:0000256" key="5">
    <source>
        <dbReference type="ARBA" id="ARBA00022475"/>
    </source>
</evidence>
<comment type="subcellular location">
    <subcellularLocation>
        <location evidence="1 12">Cell membrane</location>
        <topology evidence="1 12">Multi-pass membrane protein</topology>
    </subcellularLocation>
</comment>
<sequence length="158" mass="15870">MLLNILLGVIIVVCVALVALVLLQRSEGGALGMSGGGPGAFMTARGTGDFLTRTTWILGLTFFGLCMAMTLISGHNRAHSSVVDRLKLQANPSTLNQPAAPAQPAQSAPPVGGFTAPSAPAAAPAAPPPAQTSPLNPFGPNTVVTPAGKAEPAKKPAQ</sequence>
<keyword evidence="8 12" id="KW-1133">Transmembrane helix</keyword>
<feature type="transmembrane region" description="Helical" evidence="12">
    <location>
        <begin position="56"/>
        <end position="75"/>
    </location>
</feature>
<evidence type="ECO:0000313" key="14">
    <source>
        <dbReference type="EMBL" id="QUD88544.1"/>
    </source>
</evidence>
<comment type="caution">
    <text evidence="12">Lacks conserved residue(s) required for the propagation of feature annotation.</text>
</comment>
<keyword evidence="15" id="KW-1185">Reference proteome</keyword>
<keyword evidence="5 12" id="KW-1003">Cell membrane</keyword>
<dbReference type="Proteomes" id="UP000676409">
    <property type="component" value="Chromosome"/>
</dbReference>
<reference evidence="14" key="1">
    <citation type="submission" date="2021-04" db="EMBL/GenBank/DDBJ databases">
        <title>The complete genome sequence of Caulobacter sp. S6.</title>
        <authorList>
            <person name="Tang Y."/>
            <person name="Ouyang W."/>
            <person name="Liu Q."/>
            <person name="Huang B."/>
            <person name="Guo Z."/>
            <person name="Lei P."/>
        </authorList>
    </citation>
    <scope>NUCLEOTIDE SEQUENCE</scope>
    <source>
        <strain evidence="14">S6</strain>
    </source>
</reference>
<gene>
    <name evidence="14" type="primary">secG</name>
    <name evidence="14" type="ORF">KCG34_01220</name>
</gene>
<name>A0A975IVG3_9CAUL</name>
<dbReference type="AlphaFoldDB" id="A0A975IVG3"/>
<dbReference type="PANTHER" id="PTHR34182">
    <property type="entry name" value="PROTEIN-EXPORT MEMBRANE PROTEIN SECG"/>
    <property type="match status" value="1"/>
</dbReference>
<evidence type="ECO:0000256" key="6">
    <source>
        <dbReference type="ARBA" id="ARBA00022692"/>
    </source>
</evidence>
<feature type="compositionally biased region" description="Low complexity" evidence="13">
    <location>
        <begin position="97"/>
        <end position="124"/>
    </location>
</feature>
<evidence type="ECO:0000256" key="1">
    <source>
        <dbReference type="ARBA" id="ARBA00004651"/>
    </source>
</evidence>
<evidence type="ECO:0000256" key="13">
    <source>
        <dbReference type="SAM" id="MobiDB-lite"/>
    </source>
</evidence>
<dbReference type="PRINTS" id="PR01651">
    <property type="entry name" value="SECGEXPORT"/>
</dbReference>
<dbReference type="EMBL" id="CP073078">
    <property type="protein sequence ID" value="QUD88544.1"/>
    <property type="molecule type" value="Genomic_DNA"/>
</dbReference>
<dbReference type="InterPro" id="IPR004692">
    <property type="entry name" value="SecG"/>
</dbReference>
<comment type="function">
    <text evidence="11 12">Involved in protein export. Participates in an early event of protein translocation.</text>
</comment>
<dbReference type="GO" id="GO:0065002">
    <property type="term" value="P:intracellular protein transmembrane transport"/>
    <property type="evidence" value="ECO:0007669"/>
    <property type="project" value="TreeGrafter"/>
</dbReference>
<keyword evidence="4 12" id="KW-0813">Transport</keyword>
<evidence type="ECO:0000313" key="15">
    <source>
        <dbReference type="Proteomes" id="UP000676409"/>
    </source>
</evidence>
<evidence type="ECO:0000256" key="2">
    <source>
        <dbReference type="ARBA" id="ARBA00008445"/>
    </source>
</evidence>
<accession>A0A975IVG3</accession>
<dbReference type="RefSeq" id="WP_211938594.1">
    <property type="nucleotide sequence ID" value="NZ_CP073078.1"/>
</dbReference>
<evidence type="ECO:0000256" key="8">
    <source>
        <dbReference type="ARBA" id="ARBA00022989"/>
    </source>
</evidence>
<keyword evidence="7 12" id="KW-0653">Protein transport</keyword>
<dbReference type="GO" id="GO:0015450">
    <property type="term" value="F:protein-transporting ATPase activity"/>
    <property type="evidence" value="ECO:0007669"/>
    <property type="project" value="UniProtKB-UniRule"/>
</dbReference>
<keyword evidence="10 12" id="KW-0472">Membrane</keyword>
<evidence type="ECO:0000256" key="4">
    <source>
        <dbReference type="ARBA" id="ARBA00022448"/>
    </source>
</evidence>
<dbReference type="GO" id="GO:0043952">
    <property type="term" value="P:protein transport by the Sec complex"/>
    <property type="evidence" value="ECO:0007669"/>
    <property type="project" value="TreeGrafter"/>
</dbReference>
<evidence type="ECO:0000256" key="12">
    <source>
        <dbReference type="RuleBase" id="RU365087"/>
    </source>
</evidence>
<keyword evidence="9 12" id="KW-0811">Translocation</keyword>
<evidence type="ECO:0000256" key="9">
    <source>
        <dbReference type="ARBA" id="ARBA00023010"/>
    </source>
</evidence>
<keyword evidence="6 12" id="KW-0812">Transmembrane</keyword>
<dbReference type="GO" id="GO:0005886">
    <property type="term" value="C:plasma membrane"/>
    <property type="evidence" value="ECO:0007669"/>
    <property type="project" value="UniProtKB-SubCell"/>
</dbReference>
<organism evidence="14 15">
    <name type="scientific">Phenylobacterium montanum</name>
    <dbReference type="NCBI Taxonomy" id="2823693"/>
    <lineage>
        <taxon>Bacteria</taxon>
        <taxon>Pseudomonadati</taxon>
        <taxon>Pseudomonadota</taxon>
        <taxon>Alphaproteobacteria</taxon>
        <taxon>Caulobacterales</taxon>
        <taxon>Caulobacteraceae</taxon>
        <taxon>Phenylobacterium</taxon>
    </lineage>
</organism>
<feature type="region of interest" description="Disordered" evidence="13">
    <location>
        <begin position="93"/>
        <end position="158"/>
    </location>
</feature>
<dbReference type="PANTHER" id="PTHR34182:SF1">
    <property type="entry name" value="PROTEIN-EXPORT MEMBRANE PROTEIN SECG"/>
    <property type="match status" value="1"/>
</dbReference>
<comment type="similarity">
    <text evidence="2 12">Belongs to the SecG family.</text>
</comment>
<evidence type="ECO:0000256" key="3">
    <source>
        <dbReference type="ARBA" id="ARBA00017876"/>
    </source>
</evidence>
<dbReference type="KEGG" id="caul:KCG34_01220"/>
<evidence type="ECO:0000256" key="11">
    <source>
        <dbReference type="ARBA" id="ARBA00025182"/>
    </source>
</evidence>
<protein>
    <recommendedName>
        <fullName evidence="3 12">Protein-export membrane protein SecG</fullName>
    </recommendedName>
</protein>